<keyword evidence="5 13" id="KW-0963">Cytoplasm</keyword>
<keyword evidence="18" id="KW-1185">Reference proteome</keyword>
<keyword evidence="7 15" id="KW-0547">Nucleotide-binding</keyword>
<evidence type="ECO:0000256" key="3">
    <source>
        <dbReference type="ARBA" id="ARBA00010871"/>
    </source>
</evidence>
<keyword evidence="14" id="KW-0464">Manganese</keyword>
<dbReference type="GO" id="GO:0046872">
    <property type="term" value="F:metal ion binding"/>
    <property type="evidence" value="ECO:0007669"/>
    <property type="project" value="UniProtKB-KW"/>
</dbReference>
<feature type="domain" description="ATP-grasp" evidence="16">
    <location>
        <begin position="94"/>
        <end position="300"/>
    </location>
</feature>
<evidence type="ECO:0000256" key="2">
    <source>
        <dbReference type="ARBA" id="ARBA00004496"/>
    </source>
</evidence>
<organism evidence="17 18">
    <name type="scientific">Candidatus Scalindua japonica</name>
    <dbReference type="NCBI Taxonomy" id="1284222"/>
    <lineage>
        <taxon>Bacteria</taxon>
        <taxon>Pseudomonadati</taxon>
        <taxon>Planctomycetota</taxon>
        <taxon>Candidatus Brocadiia</taxon>
        <taxon>Candidatus Brocadiales</taxon>
        <taxon>Candidatus Scalinduaceae</taxon>
        <taxon>Candidatus Scalindua</taxon>
    </lineage>
</organism>
<dbReference type="Pfam" id="PF07478">
    <property type="entry name" value="Dala_Dala_lig_C"/>
    <property type="match status" value="1"/>
</dbReference>
<dbReference type="Pfam" id="PF01820">
    <property type="entry name" value="Dala_Dala_lig_N"/>
    <property type="match status" value="1"/>
</dbReference>
<evidence type="ECO:0000256" key="10">
    <source>
        <dbReference type="ARBA" id="ARBA00022984"/>
    </source>
</evidence>
<evidence type="ECO:0000259" key="16">
    <source>
        <dbReference type="PROSITE" id="PS50975"/>
    </source>
</evidence>
<evidence type="ECO:0000256" key="5">
    <source>
        <dbReference type="ARBA" id="ARBA00022490"/>
    </source>
</evidence>
<evidence type="ECO:0000256" key="15">
    <source>
        <dbReference type="PROSITE-ProRule" id="PRU00409"/>
    </source>
</evidence>
<dbReference type="UniPathway" id="UPA00219"/>
<accession>A0A286U1U5</accession>
<evidence type="ECO:0000313" key="18">
    <source>
        <dbReference type="Proteomes" id="UP000218542"/>
    </source>
</evidence>
<name>A0A286U1U5_9BACT</name>
<dbReference type="PROSITE" id="PS00843">
    <property type="entry name" value="DALA_DALA_LIGASE_1"/>
    <property type="match status" value="1"/>
</dbReference>
<dbReference type="InterPro" id="IPR013815">
    <property type="entry name" value="ATP_grasp_subdomain_1"/>
</dbReference>
<keyword evidence="14" id="KW-0460">Magnesium</keyword>
<keyword evidence="11 13" id="KW-0961">Cell wall biogenesis/degradation</keyword>
<dbReference type="Gene3D" id="3.30.470.20">
    <property type="entry name" value="ATP-grasp fold, B domain"/>
    <property type="match status" value="1"/>
</dbReference>
<feature type="binding site" evidence="14">
    <location>
        <position position="269"/>
    </location>
    <ligand>
        <name>Mg(2+)</name>
        <dbReference type="ChEBI" id="CHEBI:18420"/>
        <label>2</label>
    </ligand>
</feature>
<dbReference type="GO" id="GO:0005524">
    <property type="term" value="F:ATP binding"/>
    <property type="evidence" value="ECO:0007669"/>
    <property type="project" value="UniProtKB-UniRule"/>
</dbReference>
<keyword evidence="8 15" id="KW-0067">ATP-binding</keyword>
<dbReference type="GO" id="GO:0005737">
    <property type="term" value="C:cytoplasm"/>
    <property type="evidence" value="ECO:0007669"/>
    <property type="project" value="UniProtKB-SubCell"/>
</dbReference>
<dbReference type="GO" id="GO:0009252">
    <property type="term" value="P:peptidoglycan biosynthetic process"/>
    <property type="evidence" value="ECO:0007669"/>
    <property type="project" value="UniProtKB-UniRule"/>
</dbReference>
<keyword evidence="14" id="KW-0479">Metal-binding</keyword>
<evidence type="ECO:0000256" key="11">
    <source>
        <dbReference type="ARBA" id="ARBA00023316"/>
    </source>
</evidence>
<dbReference type="InterPro" id="IPR005905">
    <property type="entry name" value="D_ala_D_ala"/>
</dbReference>
<evidence type="ECO:0000313" key="17">
    <source>
        <dbReference type="EMBL" id="GAX62096.1"/>
    </source>
</evidence>
<evidence type="ECO:0000256" key="6">
    <source>
        <dbReference type="ARBA" id="ARBA00022598"/>
    </source>
</evidence>
<dbReference type="InterPro" id="IPR011761">
    <property type="entry name" value="ATP-grasp"/>
</dbReference>
<dbReference type="Proteomes" id="UP000218542">
    <property type="component" value="Unassembled WGS sequence"/>
</dbReference>
<comment type="cofactor">
    <cofactor evidence="14">
        <name>Mg(2+)</name>
        <dbReference type="ChEBI" id="CHEBI:18420"/>
    </cofactor>
    <cofactor evidence="14">
        <name>Mn(2+)</name>
        <dbReference type="ChEBI" id="CHEBI:29035"/>
    </cofactor>
    <text evidence="14">Binds 2 magnesium or manganese ions per subunit.</text>
</comment>
<proteinExistence type="inferred from homology"/>
<evidence type="ECO:0000256" key="13">
    <source>
        <dbReference type="HAMAP-Rule" id="MF_00047"/>
    </source>
</evidence>
<dbReference type="Gene3D" id="3.30.1490.20">
    <property type="entry name" value="ATP-grasp fold, A domain"/>
    <property type="match status" value="1"/>
</dbReference>
<dbReference type="GO" id="GO:0008360">
    <property type="term" value="P:regulation of cell shape"/>
    <property type="evidence" value="ECO:0007669"/>
    <property type="project" value="UniProtKB-KW"/>
</dbReference>
<evidence type="ECO:0000256" key="9">
    <source>
        <dbReference type="ARBA" id="ARBA00022960"/>
    </source>
</evidence>
<dbReference type="PIRSF" id="PIRSF039102">
    <property type="entry name" value="Ddl/VanB"/>
    <property type="match status" value="1"/>
</dbReference>
<keyword evidence="9 13" id="KW-0133">Cell shape</keyword>
<dbReference type="InterPro" id="IPR016185">
    <property type="entry name" value="PreATP-grasp_dom_sf"/>
</dbReference>
<reference evidence="18" key="1">
    <citation type="journal article" date="2017" name="Environ. Microbiol. Rep.">
        <title>Genetic Diversity of Marine Anaerobic Ammonium-Oxidizing Bacteria as Revealed by Genomic and Proteomic Analyses of 'Candidatus Scalindua japonica'.</title>
        <authorList>
            <person name="Oshiki M."/>
            <person name="Mizuto K."/>
            <person name="Kimura Z."/>
            <person name="Kindaichi T."/>
            <person name="Satoh H."/>
            <person name="Okabe S."/>
        </authorList>
    </citation>
    <scope>NUCLEOTIDE SEQUENCE [LARGE SCALE GENOMIC DNA]</scope>
    <source>
        <strain evidence="18">husup-a2</strain>
    </source>
</reference>
<evidence type="ECO:0000256" key="1">
    <source>
        <dbReference type="ARBA" id="ARBA00001936"/>
    </source>
</evidence>
<dbReference type="PROSITE" id="PS50975">
    <property type="entry name" value="ATP_GRASP"/>
    <property type="match status" value="1"/>
</dbReference>
<comment type="cofactor">
    <cofactor evidence="1">
        <name>Mn(2+)</name>
        <dbReference type="ChEBI" id="CHEBI:29035"/>
    </cofactor>
</comment>
<comment type="subcellular location">
    <subcellularLocation>
        <location evidence="2 13">Cytoplasm</location>
    </subcellularLocation>
</comment>
<keyword evidence="10 13" id="KW-0573">Peptidoglycan synthesis</keyword>
<evidence type="ECO:0000256" key="14">
    <source>
        <dbReference type="PIRSR" id="PIRSR039102-3"/>
    </source>
</evidence>
<feature type="binding site" evidence="14">
    <location>
        <position position="254"/>
    </location>
    <ligand>
        <name>Mg(2+)</name>
        <dbReference type="ChEBI" id="CHEBI:18420"/>
        <label>1</label>
    </ligand>
</feature>
<dbReference type="HAMAP" id="MF_00047">
    <property type="entry name" value="Dala_Dala_lig"/>
    <property type="match status" value="1"/>
</dbReference>
<comment type="function">
    <text evidence="13">Cell wall formation.</text>
</comment>
<evidence type="ECO:0000256" key="4">
    <source>
        <dbReference type="ARBA" id="ARBA00012216"/>
    </source>
</evidence>
<dbReference type="InterPro" id="IPR011127">
    <property type="entry name" value="Dala_Dala_lig_N"/>
</dbReference>
<evidence type="ECO:0000256" key="7">
    <source>
        <dbReference type="ARBA" id="ARBA00022741"/>
    </source>
</evidence>
<feature type="binding site" evidence="14">
    <location>
        <position position="267"/>
    </location>
    <ligand>
        <name>Mg(2+)</name>
        <dbReference type="ChEBI" id="CHEBI:18420"/>
        <label>2</label>
    </ligand>
</feature>
<dbReference type="SUPFAM" id="SSF52440">
    <property type="entry name" value="PreATP-grasp domain"/>
    <property type="match status" value="1"/>
</dbReference>
<feature type="binding site" evidence="14">
    <location>
        <position position="267"/>
    </location>
    <ligand>
        <name>Mg(2+)</name>
        <dbReference type="ChEBI" id="CHEBI:18420"/>
        <label>1</label>
    </ligand>
</feature>
<protein>
    <recommendedName>
        <fullName evidence="4 13">D-alanine--D-alanine ligase</fullName>
        <ecNumber evidence="4 13">6.3.2.4</ecNumber>
    </recommendedName>
    <alternativeName>
        <fullName evidence="13">D-Ala-D-Ala ligase</fullName>
    </alternativeName>
    <alternativeName>
        <fullName evidence="13">D-alanylalanine synthetase</fullName>
    </alternativeName>
</protein>
<evidence type="ECO:0000256" key="12">
    <source>
        <dbReference type="ARBA" id="ARBA00047614"/>
    </source>
</evidence>
<dbReference type="InterPro" id="IPR000291">
    <property type="entry name" value="D-Ala_lig_Van_CS"/>
</dbReference>
<dbReference type="EC" id="6.3.2.4" evidence="4 13"/>
<sequence>MGGISPEREISLQSGKAVANALSKDNNNNVIKIIVNDDMVNELDNYKIDVAFIALHGYFGEDGGIQGILESKGIPYTGSGVFASRLAMNKSESKNVFRRNNIPTPEYFNASMVQSMSVITDSVKKLKLPVITKPVSNGSSIGISIIKEYAGIKDAIKHTGSYSKEILVEECIEGRELAVSVLGDKALPVIEIKTATGVYDYDAKYKSDNTQYIILEPGDKTSECTLSHAIYDRVQDLAVRAHKHLGCRTFSRADMILDKNGNIYVLEVNTIPGFTERSLLPKAAAAANISFAELCNSIVNADCKYERSVQACIHDNNVVNAKI</sequence>
<comment type="caution">
    <text evidence="17">The sequence shown here is derived from an EMBL/GenBank/DDBJ whole genome shotgun (WGS) entry which is preliminary data.</text>
</comment>
<dbReference type="GO" id="GO:0008716">
    <property type="term" value="F:D-alanine-D-alanine ligase activity"/>
    <property type="evidence" value="ECO:0007669"/>
    <property type="project" value="UniProtKB-UniRule"/>
</dbReference>
<dbReference type="SUPFAM" id="SSF56059">
    <property type="entry name" value="Glutathione synthetase ATP-binding domain-like"/>
    <property type="match status" value="1"/>
</dbReference>
<dbReference type="EMBL" id="BAOS01000028">
    <property type="protein sequence ID" value="GAX62096.1"/>
    <property type="molecule type" value="Genomic_DNA"/>
</dbReference>
<dbReference type="PANTHER" id="PTHR23132:SF23">
    <property type="entry name" value="D-ALANINE--D-ALANINE LIGASE B"/>
    <property type="match status" value="1"/>
</dbReference>
<dbReference type="NCBIfam" id="TIGR01205">
    <property type="entry name" value="D_ala_D_alaTIGR"/>
    <property type="match status" value="1"/>
</dbReference>
<comment type="similarity">
    <text evidence="3 13">Belongs to the D-alanine--D-alanine ligase family.</text>
</comment>
<comment type="pathway">
    <text evidence="13">Cell wall biogenesis; peptidoglycan biosynthesis.</text>
</comment>
<comment type="catalytic activity">
    <reaction evidence="12 13">
        <text>2 D-alanine + ATP = D-alanyl-D-alanine + ADP + phosphate + H(+)</text>
        <dbReference type="Rhea" id="RHEA:11224"/>
        <dbReference type="ChEBI" id="CHEBI:15378"/>
        <dbReference type="ChEBI" id="CHEBI:30616"/>
        <dbReference type="ChEBI" id="CHEBI:43474"/>
        <dbReference type="ChEBI" id="CHEBI:57416"/>
        <dbReference type="ChEBI" id="CHEBI:57822"/>
        <dbReference type="ChEBI" id="CHEBI:456216"/>
        <dbReference type="EC" id="6.3.2.4"/>
    </reaction>
</comment>
<dbReference type="InterPro" id="IPR011095">
    <property type="entry name" value="Dala_Dala_lig_C"/>
</dbReference>
<dbReference type="PANTHER" id="PTHR23132">
    <property type="entry name" value="D-ALANINE--D-ALANINE LIGASE"/>
    <property type="match status" value="1"/>
</dbReference>
<keyword evidence="6 13" id="KW-0436">Ligase</keyword>
<dbReference type="AlphaFoldDB" id="A0A286U1U5"/>
<gene>
    <name evidence="13" type="primary">ddl</name>
    <name evidence="17" type="ORF">SCALIN_C28_0298</name>
</gene>
<evidence type="ECO:0000256" key="8">
    <source>
        <dbReference type="ARBA" id="ARBA00022840"/>
    </source>
</evidence>
<dbReference type="NCBIfam" id="NF002378">
    <property type="entry name" value="PRK01372.1"/>
    <property type="match status" value="1"/>
</dbReference>
<dbReference type="Gene3D" id="3.40.50.20">
    <property type="match status" value="1"/>
</dbReference>
<dbReference type="GO" id="GO:0071555">
    <property type="term" value="P:cell wall organization"/>
    <property type="evidence" value="ECO:0007669"/>
    <property type="project" value="UniProtKB-KW"/>
</dbReference>